<evidence type="ECO:0000256" key="3">
    <source>
        <dbReference type="ARBA" id="ARBA00011738"/>
    </source>
</evidence>
<comment type="subcellular location">
    <subcellularLocation>
        <location evidence="1 10">Cytoplasm</location>
    </subcellularLocation>
</comment>
<evidence type="ECO:0000313" key="15">
    <source>
        <dbReference type="Proteomes" id="UP000824087"/>
    </source>
</evidence>
<evidence type="ECO:0000256" key="10">
    <source>
        <dbReference type="HAMAP-Rule" id="MF_01151"/>
    </source>
</evidence>
<evidence type="ECO:0000256" key="1">
    <source>
        <dbReference type="ARBA" id="ARBA00004496"/>
    </source>
</evidence>
<reference evidence="14" key="1">
    <citation type="submission" date="2020-10" db="EMBL/GenBank/DDBJ databases">
        <authorList>
            <person name="Gilroy R."/>
        </authorList>
    </citation>
    <scope>NUCLEOTIDE SEQUENCE</scope>
    <source>
        <strain evidence="14">CHK197-8231</strain>
    </source>
</reference>
<dbReference type="GO" id="GO:0051087">
    <property type="term" value="F:protein-folding chaperone binding"/>
    <property type="evidence" value="ECO:0007669"/>
    <property type="project" value="InterPro"/>
</dbReference>
<dbReference type="InterPro" id="IPR009012">
    <property type="entry name" value="GrpE_head"/>
</dbReference>
<evidence type="ECO:0000256" key="7">
    <source>
        <dbReference type="ARBA" id="ARBA00053401"/>
    </source>
</evidence>
<evidence type="ECO:0000256" key="11">
    <source>
        <dbReference type="RuleBase" id="RU000639"/>
    </source>
</evidence>
<evidence type="ECO:0000256" key="5">
    <source>
        <dbReference type="ARBA" id="ARBA00023016"/>
    </source>
</evidence>
<dbReference type="PROSITE" id="PS01071">
    <property type="entry name" value="GRPE"/>
    <property type="match status" value="1"/>
</dbReference>
<keyword evidence="5 10" id="KW-0346">Stress response</keyword>
<comment type="caution">
    <text evidence="14">The sequence shown here is derived from an EMBL/GenBank/DDBJ whole genome shotgun (WGS) entry which is preliminary data.</text>
</comment>
<evidence type="ECO:0000313" key="14">
    <source>
        <dbReference type="EMBL" id="HIU22786.1"/>
    </source>
</evidence>
<evidence type="ECO:0000256" key="12">
    <source>
        <dbReference type="RuleBase" id="RU004478"/>
    </source>
</evidence>
<dbReference type="Gene3D" id="2.30.22.10">
    <property type="entry name" value="Head domain of nucleotide exchange factor GrpE"/>
    <property type="match status" value="1"/>
</dbReference>
<keyword evidence="4 10" id="KW-0963">Cytoplasm</keyword>
<evidence type="ECO:0000256" key="8">
    <source>
        <dbReference type="ARBA" id="ARBA00072274"/>
    </source>
</evidence>
<dbReference type="Gene3D" id="3.90.20.20">
    <property type="match status" value="1"/>
</dbReference>
<dbReference type="GO" id="GO:0000774">
    <property type="term" value="F:adenyl-nucleotide exchange factor activity"/>
    <property type="evidence" value="ECO:0007669"/>
    <property type="project" value="InterPro"/>
</dbReference>
<dbReference type="Pfam" id="PF01025">
    <property type="entry name" value="GrpE"/>
    <property type="match status" value="1"/>
</dbReference>
<feature type="compositionally biased region" description="Acidic residues" evidence="13">
    <location>
        <begin position="24"/>
        <end position="37"/>
    </location>
</feature>
<evidence type="ECO:0000256" key="6">
    <source>
        <dbReference type="ARBA" id="ARBA00023186"/>
    </source>
</evidence>
<evidence type="ECO:0000256" key="13">
    <source>
        <dbReference type="SAM" id="MobiDB-lite"/>
    </source>
</evidence>
<accession>A0A9D1HU72</accession>
<dbReference type="HAMAP" id="MF_01151">
    <property type="entry name" value="GrpE"/>
    <property type="match status" value="1"/>
</dbReference>
<organism evidence="14 15">
    <name type="scientific">Candidatus Fimihabitans intestinipullorum</name>
    <dbReference type="NCBI Taxonomy" id="2840820"/>
    <lineage>
        <taxon>Bacteria</taxon>
        <taxon>Bacillati</taxon>
        <taxon>Mycoplasmatota</taxon>
        <taxon>Mycoplasmatota incertae sedis</taxon>
        <taxon>Candidatus Fimihabitans</taxon>
    </lineage>
</organism>
<evidence type="ECO:0000256" key="2">
    <source>
        <dbReference type="ARBA" id="ARBA00009054"/>
    </source>
</evidence>
<keyword evidence="6 10" id="KW-0143">Chaperone</keyword>
<evidence type="ECO:0000256" key="4">
    <source>
        <dbReference type="ARBA" id="ARBA00022490"/>
    </source>
</evidence>
<feature type="region of interest" description="Disordered" evidence="13">
    <location>
        <begin position="1"/>
        <end position="59"/>
    </location>
</feature>
<dbReference type="SUPFAM" id="SSF51064">
    <property type="entry name" value="Head domain of nucleotide exchange factor GrpE"/>
    <property type="match status" value="1"/>
</dbReference>
<protein>
    <recommendedName>
        <fullName evidence="8 10">Protein GrpE</fullName>
    </recommendedName>
    <alternativeName>
        <fullName evidence="9 10">HSP-70 cofactor</fullName>
    </alternativeName>
</protein>
<reference evidence="14" key="2">
    <citation type="journal article" date="2021" name="PeerJ">
        <title>Extensive microbial diversity within the chicken gut microbiome revealed by metagenomics and culture.</title>
        <authorList>
            <person name="Gilroy R."/>
            <person name="Ravi A."/>
            <person name="Getino M."/>
            <person name="Pursley I."/>
            <person name="Horton D.L."/>
            <person name="Alikhan N.F."/>
            <person name="Baker D."/>
            <person name="Gharbi K."/>
            <person name="Hall N."/>
            <person name="Watson M."/>
            <person name="Adriaenssens E.M."/>
            <person name="Foster-Nyarko E."/>
            <person name="Jarju S."/>
            <person name="Secka A."/>
            <person name="Antonio M."/>
            <person name="Oren A."/>
            <person name="Chaudhuri R.R."/>
            <person name="La Ragione R."/>
            <person name="Hildebrand F."/>
            <person name="Pallen M.J."/>
        </authorList>
    </citation>
    <scope>NUCLEOTIDE SEQUENCE</scope>
    <source>
        <strain evidence="14">CHK197-8231</strain>
    </source>
</reference>
<dbReference type="InterPro" id="IPR000740">
    <property type="entry name" value="GrpE"/>
</dbReference>
<dbReference type="GO" id="GO:0006457">
    <property type="term" value="P:protein folding"/>
    <property type="evidence" value="ECO:0007669"/>
    <property type="project" value="InterPro"/>
</dbReference>
<dbReference type="NCBIfam" id="NF010738">
    <property type="entry name" value="PRK14140.1"/>
    <property type="match status" value="1"/>
</dbReference>
<dbReference type="AlphaFoldDB" id="A0A9D1HU72"/>
<gene>
    <name evidence="10 14" type="primary">grpE</name>
    <name evidence="14" type="ORF">IAD49_04325</name>
</gene>
<dbReference type="CDD" id="cd00446">
    <property type="entry name" value="GrpE"/>
    <property type="match status" value="1"/>
</dbReference>
<dbReference type="GO" id="GO:0042803">
    <property type="term" value="F:protein homodimerization activity"/>
    <property type="evidence" value="ECO:0007669"/>
    <property type="project" value="InterPro"/>
</dbReference>
<proteinExistence type="inferred from homology"/>
<dbReference type="Proteomes" id="UP000824087">
    <property type="component" value="Unassembled WGS sequence"/>
</dbReference>
<comment type="function">
    <text evidence="7 10 11">Participates actively in the response to hyperosmotic and heat shock by preventing the aggregation of stress-denatured proteins, in association with DnaK and GrpE. It is the nucleotide exchange factor for DnaK and may function as a thermosensor. Unfolded proteins bind initially to DnaJ; upon interaction with the DnaJ-bound protein, DnaK hydrolyzes its bound ATP, resulting in the formation of a stable complex. GrpE releases ADP from DnaK; ATP binding to DnaK triggers the release of the substrate protein, thus completing the reaction cycle. Several rounds of ATP-dependent interactions between DnaJ, DnaK and GrpE are required for fully efficient folding.</text>
</comment>
<dbReference type="SUPFAM" id="SSF58014">
    <property type="entry name" value="Coiled-coil domain of nucleotide exchange factor GrpE"/>
    <property type="match status" value="1"/>
</dbReference>
<evidence type="ECO:0000256" key="9">
    <source>
        <dbReference type="ARBA" id="ARBA00076414"/>
    </source>
</evidence>
<feature type="compositionally biased region" description="Basic and acidic residues" evidence="13">
    <location>
        <begin position="1"/>
        <end position="21"/>
    </location>
</feature>
<name>A0A9D1HU72_9BACT</name>
<sequence>MTEEKNEKTTPAEEVKEEKSTSEVVEEQPEVIPEEEFHDEKTEKKKIKLKKKETKEESKSREIIADLKATIDELEQKSLRDKAELINYRKRKDEEVARMMKYCNEDLVKELLGVIDNFERAIDMDDDNLEDEVSKFLAGFKMIYCNLDQILTKFGVVEIEAKGKEFDPAFHQAVLTEHVDGVEPGMIIEVMQKGYMLKDKVIRPSMVKVSE</sequence>
<comment type="subunit">
    <text evidence="3 10">Homodimer.</text>
</comment>
<dbReference type="PRINTS" id="PR00773">
    <property type="entry name" value="GRPEPROTEIN"/>
</dbReference>
<dbReference type="InterPro" id="IPR013805">
    <property type="entry name" value="GrpE_CC"/>
</dbReference>
<dbReference type="EMBL" id="DVML01000025">
    <property type="protein sequence ID" value="HIU22786.1"/>
    <property type="molecule type" value="Genomic_DNA"/>
</dbReference>
<dbReference type="PANTHER" id="PTHR21237:SF23">
    <property type="entry name" value="GRPE PROTEIN HOMOLOG, MITOCHONDRIAL"/>
    <property type="match status" value="1"/>
</dbReference>
<dbReference type="GO" id="GO:0005737">
    <property type="term" value="C:cytoplasm"/>
    <property type="evidence" value="ECO:0007669"/>
    <property type="project" value="UniProtKB-SubCell"/>
</dbReference>
<dbReference type="FunFam" id="2.30.22.10:FF:000001">
    <property type="entry name" value="Protein GrpE"/>
    <property type="match status" value="1"/>
</dbReference>
<dbReference type="PANTHER" id="PTHR21237">
    <property type="entry name" value="GRPE PROTEIN"/>
    <property type="match status" value="1"/>
</dbReference>
<dbReference type="GO" id="GO:0051082">
    <property type="term" value="F:unfolded protein binding"/>
    <property type="evidence" value="ECO:0007669"/>
    <property type="project" value="TreeGrafter"/>
</dbReference>
<comment type="similarity">
    <text evidence="2 10 12">Belongs to the GrpE family.</text>
</comment>